<evidence type="ECO:0000313" key="13">
    <source>
        <dbReference type="RefSeq" id="XP_031747054.1"/>
    </source>
</evidence>
<dbReference type="OMA" id="ILEWIHR"/>
<dbReference type="SUPFAM" id="SSF49899">
    <property type="entry name" value="Concanavalin A-like lectins/glucanases"/>
    <property type="match status" value="1"/>
</dbReference>
<evidence type="ECO:0000256" key="2">
    <source>
        <dbReference type="ARBA" id="ARBA00022525"/>
    </source>
</evidence>
<dbReference type="RefSeq" id="XP_002937796.1">
    <property type="nucleotide sequence ID" value="XM_002937750.5"/>
</dbReference>
<evidence type="ECO:0000313" key="14">
    <source>
        <dbReference type="RefSeq" id="XP_031747055.1"/>
    </source>
</evidence>
<organism evidence="11 14">
    <name type="scientific">Xenopus tropicalis</name>
    <name type="common">Western clawed frog</name>
    <name type="synonym">Silurana tropicalis</name>
    <dbReference type="NCBI Taxonomy" id="8364"/>
    <lineage>
        <taxon>Eukaryota</taxon>
        <taxon>Metazoa</taxon>
        <taxon>Chordata</taxon>
        <taxon>Craniata</taxon>
        <taxon>Vertebrata</taxon>
        <taxon>Euteleostomi</taxon>
        <taxon>Amphibia</taxon>
        <taxon>Batrachia</taxon>
        <taxon>Anura</taxon>
        <taxon>Pipoidea</taxon>
        <taxon>Pipidae</taxon>
        <taxon>Xenopodinae</taxon>
        <taxon>Xenopus</taxon>
        <taxon>Silurana</taxon>
    </lineage>
</organism>
<dbReference type="Gene3D" id="2.60.120.200">
    <property type="match status" value="1"/>
</dbReference>
<feature type="signal peptide" evidence="9">
    <location>
        <begin position="1"/>
        <end position="17"/>
    </location>
</feature>
<dbReference type="InterPro" id="IPR030476">
    <property type="entry name" value="Pentaxin_CS"/>
</dbReference>
<dbReference type="Proteomes" id="UP000008143">
    <property type="component" value="Chromosome 8"/>
</dbReference>
<evidence type="ECO:0000256" key="3">
    <source>
        <dbReference type="ARBA" id="ARBA00022723"/>
    </source>
</evidence>
<keyword evidence="2" id="KW-0964">Secreted</keyword>
<protein>
    <recommendedName>
        <fullName evidence="9">Pentraxin family member</fullName>
    </recommendedName>
</protein>
<dbReference type="OrthoDB" id="547680at2759"/>
<name>A0A8J1IQP3_XENTR</name>
<feature type="chain" id="PRO_5044521626" description="Pentraxin family member" evidence="9">
    <location>
        <begin position="18"/>
        <end position="230"/>
    </location>
</feature>
<comment type="similarity">
    <text evidence="7 9">Belongs to the pentraxin family.</text>
</comment>
<dbReference type="FunFam" id="2.60.120.200:FF:000070">
    <property type="entry name" value="Serum amyloid P-component"/>
    <property type="match status" value="1"/>
</dbReference>
<comment type="subunit">
    <text evidence="9">Homopentamer. Pentaxin (or pentraxin) have a discoid arrangement of 5 non-covalently bound subunits.</text>
</comment>
<dbReference type="PROSITE" id="PS00289">
    <property type="entry name" value="PTX_1"/>
    <property type="match status" value="1"/>
</dbReference>
<keyword evidence="5 9" id="KW-0106">Calcium</keyword>
<evidence type="ECO:0000256" key="9">
    <source>
        <dbReference type="RuleBase" id="RU362112"/>
    </source>
</evidence>
<keyword evidence="3 9" id="KW-0479">Metal-binding</keyword>
<evidence type="ECO:0000313" key="12">
    <source>
        <dbReference type="RefSeq" id="XP_002937796.1"/>
    </source>
</evidence>
<dbReference type="GO" id="GO:0005576">
    <property type="term" value="C:extracellular region"/>
    <property type="evidence" value="ECO:0007669"/>
    <property type="project" value="UniProtKB-SubCell"/>
</dbReference>
<dbReference type="PANTHER" id="PTHR45869:SF10">
    <property type="entry name" value="MGC108147 PROTEIN PRECURSOR"/>
    <property type="match status" value="1"/>
</dbReference>
<evidence type="ECO:0000256" key="1">
    <source>
        <dbReference type="ARBA" id="ARBA00004613"/>
    </source>
</evidence>
<dbReference type="InterPro" id="IPR051005">
    <property type="entry name" value="Pentraxin_domain"/>
</dbReference>
<dbReference type="RefSeq" id="XP_031747054.1">
    <property type="nucleotide sequence ID" value="XM_031891194.1"/>
</dbReference>
<dbReference type="GO" id="GO:0046872">
    <property type="term" value="F:metal ion binding"/>
    <property type="evidence" value="ECO:0007669"/>
    <property type="project" value="UniProtKB-KW"/>
</dbReference>
<sequence>MEMRVLWLLLFAGSVAQEDMDRNIFFFPKKSVDDYVVLKPVVTGPLNNFTVCLRSYTEVGNSALFTLGTPKSQVRNMFVIYQSHIPYSLPFYYSIIYINNTQVYITGKANPLDWNHICVTWDSDTGVLQLWVNGKVSPLAVLQKGFSIDLQDGISLGQMQRYYRYHSMEWDREASFQGEITDVHMWNEVLPPETIWQVQRNSWYTSGNVISWRSLNYAINGDVIVQPKLY</sequence>
<evidence type="ECO:0000256" key="8">
    <source>
        <dbReference type="PROSITE-ProRule" id="PRU01172"/>
    </source>
</evidence>
<keyword evidence="11" id="KW-1185">Reference proteome</keyword>
<dbReference type="PRINTS" id="PR00895">
    <property type="entry name" value="PENTAXIN"/>
</dbReference>
<dbReference type="AlphaFoldDB" id="A0A8J1IQP3"/>
<dbReference type="SMART" id="SM00159">
    <property type="entry name" value="PTX"/>
    <property type="match status" value="1"/>
</dbReference>
<proteinExistence type="inferred from homology"/>
<comment type="cofactor">
    <cofactor evidence="9">
        <name>Ca(2+)</name>
        <dbReference type="ChEBI" id="CHEBI:29108"/>
    </cofactor>
    <text evidence="9">Binds 2 calcium ions per subunit.</text>
</comment>
<evidence type="ECO:0000256" key="6">
    <source>
        <dbReference type="ARBA" id="ARBA00023157"/>
    </source>
</evidence>
<feature type="domain" description="Pentraxin (PTX)" evidence="10">
    <location>
        <begin position="21"/>
        <end position="230"/>
    </location>
</feature>
<evidence type="ECO:0000256" key="5">
    <source>
        <dbReference type="ARBA" id="ARBA00022837"/>
    </source>
</evidence>
<evidence type="ECO:0000313" key="15">
    <source>
        <dbReference type="Xenbase" id="XB-GENE-29079875"/>
    </source>
</evidence>
<dbReference type="AGR" id="Xenbase:XB-GENE-29079875"/>
<evidence type="ECO:0000256" key="7">
    <source>
        <dbReference type="ARBA" id="ARBA00038102"/>
    </source>
</evidence>
<evidence type="ECO:0000313" key="11">
    <source>
        <dbReference type="Proteomes" id="UP000008143"/>
    </source>
</evidence>
<comment type="caution">
    <text evidence="8">Lacks conserved residue(s) required for the propagation of feature annotation.</text>
</comment>
<keyword evidence="4 9" id="KW-0732">Signal</keyword>
<dbReference type="Pfam" id="PF00354">
    <property type="entry name" value="Pentaxin"/>
    <property type="match status" value="1"/>
</dbReference>
<accession>A0A8J1IQP3</accession>
<comment type="subcellular location">
    <subcellularLocation>
        <location evidence="1 9">Secreted</location>
    </subcellularLocation>
</comment>
<dbReference type="PANTHER" id="PTHR45869">
    <property type="entry name" value="C-REACTIVE PROTEIN-RELATED"/>
    <property type="match status" value="1"/>
</dbReference>
<dbReference type="InterPro" id="IPR013320">
    <property type="entry name" value="ConA-like_dom_sf"/>
</dbReference>
<dbReference type="InterPro" id="IPR001759">
    <property type="entry name" value="PTX_dom"/>
</dbReference>
<evidence type="ECO:0000256" key="4">
    <source>
        <dbReference type="ARBA" id="ARBA00022729"/>
    </source>
</evidence>
<dbReference type="Xenbase" id="XB-GENE-29079875">
    <property type="gene designation" value="LOC100489750"/>
</dbReference>
<dbReference type="PROSITE" id="PS51828">
    <property type="entry name" value="PTX_2"/>
    <property type="match status" value="1"/>
</dbReference>
<reference evidence="12 13" key="1">
    <citation type="submission" date="2025-04" db="UniProtKB">
        <authorList>
            <consortium name="RefSeq"/>
        </authorList>
    </citation>
    <scope>IDENTIFICATION</scope>
    <source>
        <strain evidence="12 13">Nigerian</strain>
        <tissue evidence="12 13">Liver and blood</tissue>
    </source>
</reference>
<dbReference type="KEGG" id="xtr:100489750"/>
<keyword evidence="6" id="KW-1015">Disulfide bond</keyword>
<dbReference type="RefSeq" id="XP_031747055.1">
    <property type="nucleotide sequence ID" value="XM_031891195.1"/>
</dbReference>
<dbReference type="GeneID" id="100489750"/>
<gene>
    <name evidence="12 13 14 15" type="primary">LOC100489750</name>
</gene>
<evidence type="ECO:0000259" key="10">
    <source>
        <dbReference type="PROSITE" id="PS51828"/>
    </source>
</evidence>